<accession>U6B6R4</accession>
<feature type="domain" description="RecF/RecN/SMC N-terminal" evidence="11">
    <location>
        <begin position="7"/>
        <end position="362"/>
    </location>
</feature>
<dbReference type="HOGENOM" id="CLU_040267_2_0_5"/>
<evidence type="ECO:0000313" key="13">
    <source>
        <dbReference type="Proteomes" id="UP000017862"/>
    </source>
</evidence>
<dbReference type="GO" id="GO:0005524">
    <property type="term" value="F:ATP binding"/>
    <property type="evidence" value="ECO:0007669"/>
    <property type="project" value="UniProtKB-UniRule"/>
</dbReference>
<evidence type="ECO:0000256" key="1">
    <source>
        <dbReference type="ARBA" id="ARBA00004496"/>
    </source>
</evidence>
<keyword evidence="7 9" id="KW-0067">ATP-binding</keyword>
<dbReference type="RefSeq" id="WP_007556726.1">
    <property type="nucleotide sequence ID" value="NC_022793.1"/>
</dbReference>
<reference evidence="12 13" key="1">
    <citation type="journal article" date="2014" name="Mol. Plant Microbe Interact.">
        <title>The complete genome sequence of Candidatus Liberibacter americanus, associated with citrus Huanglongbing.</title>
        <authorList>
            <person name="Wulff N.A."/>
            <person name="Zhang S."/>
            <person name="Setubal J.C."/>
            <person name="Almeida N.F."/>
            <person name="Martins E.C."/>
            <person name="Harakava R."/>
            <person name="Kumar D."/>
            <person name="Rangel L.T."/>
            <person name="Foissac X."/>
            <person name="Bove J."/>
            <person name="Gabriel D.W."/>
        </authorList>
    </citation>
    <scope>NUCLEOTIDE SEQUENCE [LARGE SCALE GENOMIC DNA]</scope>
    <source>
        <strain evidence="12 13">Sao Paulo</strain>
    </source>
</reference>
<evidence type="ECO:0000256" key="6">
    <source>
        <dbReference type="ARBA" id="ARBA00022741"/>
    </source>
</evidence>
<keyword evidence="4 9" id="KW-0963">Cytoplasm</keyword>
<dbReference type="eggNOG" id="COG1195">
    <property type="taxonomic scope" value="Bacteria"/>
</dbReference>
<feature type="binding site" evidence="9">
    <location>
        <begin position="34"/>
        <end position="41"/>
    </location>
    <ligand>
        <name>ATP</name>
        <dbReference type="ChEBI" id="CHEBI:30616"/>
    </ligand>
</feature>
<dbReference type="PANTHER" id="PTHR32182:SF0">
    <property type="entry name" value="DNA REPLICATION AND REPAIR PROTEIN RECF"/>
    <property type="match status" value="1"/>
</dbReference>
<dbReference type="GO" id="GO:0003697">
    <property type="term" value="F:single-stranded DNA binding"/>
    <property type="evidence" value="ECO:0007669"/>
    <property type="project" value="UniProtKB-UniRule"/>
</dbReference>
<evidence type="ECO:0000259" key="11">
    <source>
        <dbReference type="Pfam" id="PF02463"/>
    </source>
</evidence>
<comment type="function">
    <text evidence="9 10">The RecF protein is involved in DNA metabolism; it is required for DNA replication and normal SOS inducibility. RecF binds preferentially to single-stranded, linear DNA. It also seems to bind ATP.</text>
</comment>
<evidence type="ECO:0000256" key="4">
    <source>
        <dbReference type="ARBA" id="ARBA00022490"/>
    </source>
</evidence>
<organism evidence="12 13">
    <name type="scientific">Candidatus Liberibacter americanus str. Sao Paulo</name>
    <dbReference type="NCBI Taxonomy" id="1261131"/>
    <lineage>
        <taxon>Bacteria</taxon>
        <taxon>Pseudomonadati</taxon>
        <taxon>Pseudomonadota</taxon>
        <taxon>Alphaproteobacteria</taxon>
        <taxon>Hyphomicrobiales</taxon>
        <taxon>Rhizobiaceae</taxon>
        <taxon>Liberibacter</taxon>
    </lineage>
</organism>
<keyword evidence="9 10" id="KW-0227">DNA damage</keyword>
<dbReference type="InterPro" id="IPR018078">
    <property type="entry name" value="DNA-binding_RecF_CS"/>
</dbReference>
<dbReference type="GO" id="GO:0006302">
    <property type="term" value="P:double-strand break repair"/>
    <property type="evidence" value="ECO:0007669"/>
    <property type="project" value="TreeGrafter"/>
</dbReference>
<protein>
    <recommendedName>
        <fullName evidence="3 9">DNA replication and repair protein RecF</fullName>
    </recommendedName>
</protein>
<keyword evidence="13" id="KW-1185">Reference proteome</keyword>
<dbReference type="GO" id="GO:0000731">
    <property type="term" value="P:DNA synthesis involved in DNA repair"/>
    <property type="evidence" value="ECO:0007669"/>
    <property type="project" value="TreeGrafter"/>
</dbReference>
<dbReference type="InterPro" id="IPR042174">
    <property type="entry name" value="RecF_2"/>
</dbReference>
<evidence type="ECO:0000313" key="12">
    <source>
        <dbReference type="EMBL" id="AHA27566.1"/>
    </source>
</evidence>
<dbReference type="InterPro" id="IPR001238">
    <property type="entry name" value="DNA-binding_RecF"/>
</dbReference>
<dbReference type="EMBL" id="CP006604">
    <property type="protein sequence ID" value="AHA27566.1"/>
    <property type="molecule type" value="Genomic_DNA"/>
</dbReference>
<dbReference type="PATRIC" id="fig|1261131.3.peg.182"/>
<dbReference type="Gene3D" id="3.40.50.300">
    <property type="entry name" value="P-loop containing nucleotide triphosphate hydrolases"/>
    <property type="match status" value="1"/>
</dbReference>
<keyword evidence="9 10" id="KW-0234">DNA repair</keyword>
<dbReference type="SUPFAM" id="SSF52540">
    <property type="entry name" value="P-loop containing nucleoside triphosphate hydrolases"/>
    <property type="match status" value="1"/>
</dbReference>
<proteinExistence type="inferred from homology"/>
<keyword evidence="6 9" id="KW-0547">Nucleotide-binding</keyword>
<comment type="subcellular location">
    <subcellularLocation>
        <location evidence="1 9 10">Cytoplasm</location>
    </subcellularLocation>
</comment>
<dbReference type="PROSITE" id="PS00618">
    <property type="entry name" value="RECF_2"/>
    <property type="match status" value="1"/>
</dbReference>
<dbReference type="Proteomes" id="UP000017862">
    <property type="component" value="Chromosome"/>
</dbReference>
<evidence type="ECO:0000256" key="2">
    <source>
        <dbReference type="ARBA" id="ARBA00008016"/>
    </source>
</evidence>
<dbReference type="PANTHER" id="PTHR32182">
    <property type="entry name" value="DNA REPLICATION AND REPAIR PROTEIN RECF"/>
    <property type="match status" value="1"/>
</dbReference>
<dbReference type="GO" id="GO:0005737">
    <property type="term" value="C:cytoplasm"/>
    <property type="evidence" value="ECO:0007669"/>
    <property type="project" value="UniProtKB-SubCell"/>
</dbReference>
<dbReference type="Gene3D" id="1.20.1050.90">
    <property type="entry name" value="RecF/RecN/SMC, N-terminal domain"/>
    <property type="match status" value="1"/>
</dbReference>
<dbReference type="GO" id="GO:0009432">
    <property type="term" value="P:SOS response"/>
    <property type="evidence" value="ECO:0007669"/>
    <property type="project" value="UniProtKB-UniRule"/>
</dbReference>
<dbReference type="NCBIfam" id="TIGR00611">
    <property type="entry name" value="recf"/>
    <property type="match status" value="1"/>
</dbReference>
<dbReference type="HAMAP" id="MF_00365">
    <property type="entry name" value="RecF"/>
    <property type="match status" value="1"/>
</dbReference>
<evidence type="ECO:0000256" key="9">
    <source>
        <dbReference type="HAMAP-Rule" id="MF_00365"/>
    </source>
</evidence>
<dbReference type="AlphaFoldDB" id="U6B6R4"/>
<dbReference type="Pfam" id="PF02463">
    <property type="entry name" value="SMC_N"/>
    <property type="match status" value="1"/>
</dbReference>
<evidence type="ECO:0000256" key="7">
    <source>
        <dbReference type="ARBA" id="ARBA00022840"/>
    </source>
</evidence>
<keyword evidence="9 10" id="KW-0742">SOS response</keyword>
<keyword evidence="8 9" id="KW-0238">DNA-binding</keyword>
<dbReference type="InterPro" id="IPR003395">
    <property type="entry name" value="RecF/RecN/SMC_N"/>
</dbReference>
<dbReference type="InterPro" id="IPR027417">
    <property type="entry name" value="P-loop_NTPase"/>
</dbReference>
<dbReference type="GO" id="GO:0006260">
    <property type="term" value="P:DNA replication"/>
    <property type="evidence" value="ECO:0007669"/>
    <property type="project" value="UniProtKB-UniRule"/>
</dbReference>
<evidence type="ECO:0000256" key="5">
    <source>
        <dbReference type="ARBA" id="ARBA00022705"/>
    </source>
</evidence>
<dbReference type="KEGG" id="lar:lam_192"/>
<keyword evidence="5 9" id="KW-0235">DNA replication</keyword>
<name>U6B6R4_9HYPH</name>
<comment type="similarity">
    <text evidence="2 9 10">Belongs to the RecF family.</text>
</comment>
<sequence>MVNKVKIKSLNLDEFRNYDSLHLEFNSQQNIFIGNNGSGKTNILEAISFLSPGRGLRRTSYSDVTRIGSPMLFSACANIEGMEGSADILIKLESKDDKNVRRLKINDLNVRTIDELNNHLRVSWIIPAMDRIFSGPSVERRSLLDRMVLSFDPKHRRRMIDFDRLMRSRNRLISEEYFDTSWCNSIEIQMAKLGIDITISRIKMIKKLSSTMTEYIEKEHFPHIELNLSGFLDNKFDKYYLELEQEYANILLRNRKIDAIAGRTLIGPHRSDLIANYCDKHAKIDQASTGEQKIVLIGIFLSHAILIYNTTGFAPILLLDEIAAHLDEKRRNSLFQIITDIGSQTFITGTDKSIFSSINKSATFIYIANNKASYL</sequence>
<dbReference type="STRING" id="1261131.lam_192"/>
<gene>
    <name evidence="9 12" type="primary">recF</name>
    <name evidence="12" type="ORF">lam_192</name>
</gene>
<evidence type="ECO:0000256" key="10">
    <source>
        <dbReference type="RuleBase" id="RU000578"/>
    </source>
</evidence>
<evidence type="ECO:0000256" key="3">
    <source>
        <dbReference type="ARBA" id="ARBA00020170"/>
    </source>
</evidence>
<evidence type="ECO:0000256" key="8">
    <source>
        <dbReference type="ARBA" id="ARBA00023125"/>
    </source>
</evidence>